<dbReference type="Proteomes" id="UP000031278">
    <property type="component" value="Unassembled WGS sequence"/>
</dbReference>
<dbReference type="EMBL" id="JWLZ01000169">
    <property type="protein sequence ID" value="KHT62863.1"/>
    <property type="molecule type" value="Genomic_DNA"/>
</dbReference>
<evidence type="ECO:0000313" key="2">
    <source>
        <dbReference type="Proteomes" id="UP000031278"/>
    </source>
</evidence>
<proteinExistence type="predicted"/>
<evidence type="ECO:0008006" key="3">
    <source>
        <dbReference type="Google" id="ProtNLM"/>
    </source>
</evidence>
<comment type="caution">
    <text evidence="1">The sequence shown here is derived from an EMBL/GenBank/DDBJ whole genome shotgun (WGS) entry which is preliminary data.</text>
</comment>
<gene>
    <name evidence="1" type="ORF">RJ45_15320</name>
</gene>
<protein>
    <recommendedName>
        <fullName evidence="3">Transposase</fullName>
    </recommendedName>
</protein>
<accession>A0A0B9G270</accession>
<reference evidence="1 2" key="1">
    <citation type="submission" date="2014-12" db="EMBL/GenBank/DDBJ databases">
        <title>Genome sequencing of Photobacterium gaetbulicola AD005a.</title>
        <authorList>
            <person name="Adrian T.G.S."/>
            <person name="Chan K.G."/>
        </authorList>
    </citation>
    <scope>NUCLEOTIDE SEQUENCE [LARGE SCALE GENOMIC DNA]</scope>
    <source>
        <strain evidence="1 2">AD005a</strain>
    </source>
</reference>
<evidence type="ECO:0000313" key="1">
    <source>
        <dbReference type="EMBL" id="KHT62863.1"/>
    </source>
</evidence>
<name>A0A0B9G270_9GAMM</name>
<dbReference type="AlphaFoldDB" id="A0A0B9G270"/>
<sequence length="63" mass="7375">MNKLKLMINSMIVENRRDCLATVVLGYQADYSWQVLGYQSQSEYDRDLARSRLRVRVKGHDAL</sequence>
<organism evidence="1 2">
    <name type="scientific">Photobacterium gaetbulicola</name>
    <dbReference type="NCBI Taxonomy" id="1295392"/>
    <lineage>
        <taxon>Bacteria</taxon>
        <taxon>Pseudomonadati</taxon>
        <taxon>Pseudomonadota</taxon>
        <taxon>Gammaproteobacteria</taxon>
        <taxon>Vibrionales</taxon>
        <taxon>Vibrionaceae</taxon>
        <taxon>Photobacterium</taxon>
    </lineage>
</organism>